<keyword evidence="7" id="KW-0228">DNA excision</keyword>
<dbReference type="GO" id="GO:0005737">
    <property type="term" value="C:cytoplasm"/>
    <property type="evidence" value="ECO:0007669"/>
    <property type="project" value="UniProtKB-SubCell"/>
</dbReference>
<keyword evidence="3" id="KW-0479">Metal-binding</keyword>
<evidence type="ECO:0000256" key="2">
    <source>
        <dbReference type="ARBA" id="ARBA00022490"/>
    </source>
</evidence>
<dbReference type="InterPro" id="IPR004602">
    <property type="entry name" value="UvrA"/>
</dbReference>
<evidence type="ECO:0000256" key="8">
    <source>
        <dbReference type="ARBA" id="ARBA00022771"/>
    </source>
</evidence>
<gene>
    <name evidence="18" type="primary">uvrA</name>
    <name evidence="18" type="ORF">IAC07_01495</name>
</gene>
<evidence type="ECO:0000256" key="7">
    <source>
        <dbReference type="ARBA" id="ARBA00022769"/>
    </source>
</evidence>
<dbReference type="Pfam" id="PF17755">
    <property type="entry name" value="UvrA_DNA-bind"/>
    <property type="match status" value="1"/>
</dbReference>
<evidence type="ECO:0000256" key="12">
    <source>
        <dbReference type="ARBA" id="ARBA00023125"/>
    </source>
</evidence>
<sequence>MSDGSIVIKGAKVNNLKDISLEIPRGKFVVITGISGSGKSSLAFDTLFAEGQRRFAESLSSYARQFLGRMAKPDVEMIEGIPPAIAIEQKVNTRNPRSTVATSTEIYDYLRIIFARIGRTYSPVSGQEVKCHTVNDVLEYVLADGPSSVYLLSDIDWVRREDKVELMLRLKEEGYSRFYTDGPVRIEEVMKRAETGDYPEELYLLVDRLKIPEVTFMPDSGNVTAVSSEGRTLSQTEWDDLNTRLHSSVQTAFDKGDGTMLVIKGAETRRFVNRFEADGMTFHEPDEYMFSFNSPLGACPACGGLGQIIGISEDLVVPDKSKSIYDGAIACWRGEKMGWFKDHLVMNASRYGIPVFVPYCNLSEEQKDAVWNGRKGETEDDSVIGINEFFKWVDANKYKIQYKYMLSRYSGKTVCRECGGSRLRKDALYVKVGGKNIHELLSMNVDALLDFFRNLQLDDYERTVVSKAVSEIVSRLQYIKDVGLSYLTLNRTSNTLSGGESQRINLVTALGSSLVGSLYILDEPSIGLHPRDTDRLIAVLKKLRDIGNTVVVVEHDEEIMRAADMLIDMGPYAGVNGGNVVFQGRLDGSPDEGTVSGSLTLQYLMGRRQRYVRTARPWTYSIKVEGAMEHNLKDADVRFPLGVLTVVTGVSGSGKSSLVGDILYPALFRHINHTGSAPGTFRGLSGNLDRIAQVEYVDQNPIGKSSRSNAVTYLKVYDDIRKLLSEQPYARMNGYTPSHFSFNMDGGRCPECQGEGFVKIGMQFMADVTMVCEACGGRRFKPDVLEVRYKGKNIDDILNMSVEEAIGFFSVQNDPTAKRIAERLRPLVDVGLSYIKLGQSSSTLSGGESQRIKLAYFLSMNESSAKAREHRIMFIFDEPTTGLHFYDVEKLLKSFDELLAKGHSIVVVEHNPDVIRAADWVIDLGPDAGDDGGRVVFEGTPEDLRKADTYTARYLR</sequence>
<keyword evidence="10" id="KW-0067">ATP-binding</keyword>
<reference evidence="18" key="1">
    <citation type="submission" date="2020-10" db="EMBL/GenBank/DDBJ databases">
        <authorList>
            <person name="Gilroy R."/>
        </authorList>
    </citation>
    <scope>NUCLEOTIDE SEQUENCE</scope>
    <source>
        <strain evidence="18">F1-3629</strain>
    </source>
</reference>
<comment type="caution">
    <text evidence="18">The sequence shown here is derived from an EMBL/GenBank/DDBJ whole genome shotgun (WGS) entry which is preliminary data.</text>
</comment>
<dbReference type="PANTHER" id="PTHR43152">
    <property type="entry name" value="UVRABC SYSTEM PROTEIN A"/>
    <property type="match status" value="1"/>
</dbReference>
<dbReference type="GO" id="GO:0003677">
    <property type="term" value="F:DNA binding"/>
    <property type="evidence" value="ECO:0007669"/>
    <property type="project" value="UniProtKB-KW"/>
</dbReference>
<evidence type="ECO:0000256" key="6">
    <source>
        <dbReference type="ARBA" id="ARBA00022763"/>
    </source>
</evidence>
<evidence type="ECO:0000256" key="10">
    <source>
        <dbReference type="ARBA" id="ARBA00022840"/>
    </source>
</evidence>
<comment type="similarity">
    <text evidence="14">Belongs to the ABC transporter superfamily. UvrA family.</text>
</comment>
<keyword evidence="5" id="KW-0547">Nucleotide-binding</keyword>
<evidence type="ECO:0000256" key="1">
    <source>
        <dbReference type="ARBA" id="ARBA00004496"/>
    </source>
</evidence>
<protein>
    <recommendedName>
        <fullName evidence="15">UvrABC system protein A</fullName>
    </recommendedName>
    <alternativeName>
        <fullName evidence="16">Excinuclease ABC subunit A</fullName>
    </alternativeName>
</protein>
<dbReference type="Gene3D" id="1.10.8.280">
    <property type="entry name" value="ABC transporter ATPase domain-like"/>
    <property type="match status" value="1"/>
</dbReference>
<keyword evidence="11" id="KW-0267">Excision nuclease</keyword>
<dbReference type="InterPro" id="IPR041552">
    <property type="entry name" value="UvrA_DNA-bd"/>
</dbReference>
<evidence type="ECO:0000256" key="16">
    <source>
        <dbReference type="ARBA" id="ARBA00042156"/>
    </source>
</evidence>
<evidence type="ECO:0000256" key="14">
    <source>
        <dbReference type="ARBA" id="ARBA00038000"/>
    </source>
</evidence>
<name>A0A940DM86_9BACT</name>
<evidence type="ECO:0000313" key="19">
    <source>
        <dbReference type="Proteomes" id="UP000771749"/>
    </source>
</evidence>
<dbReference type="EMBL" id="JADIMJ010000025">
    <property type="protein sequence ID" value="MBO8453379.1"/>
    <property type="molecule type" value="Genomic_DNA"/>
</dbReference>
<evidence type="ECO:0000256" key="4">
    <source>
        <dbReference type="ARBA" id="ARBA00022737"/>
    </source>
</evidence>
<keyword evidence="9" id="KW-0862">Zinc</keyword>
<keyword evidence="8" id="KW-0863">Zinc-finger</keyword>
<dbReference type="Gene3D" id="1.20.1580.10">
    <property type="entry name" value="ABC transporter ATPase like domain"/>
    <property type="match status" value="3"/>
</dbReference>
<evidence type="ECO:0000256" key="11">
    <source>
        <dbReference type="ARBA" id="ARBA00022881"/>
    </source>
</evidence>
<evidence type="ECO:0000256" key="9">
    <source>
        <dbReference type="ARBA" id="ARBA00022833"/>
    </source>
</evidence>
<feature type="domain" description="UvrA DNA-binding" evidence="17">
    <location>
        <begin position="313"/>
        <end position="378"/>
    </location>
</feature>
<dbReference type="InterPro" id="IPR017871">
    <property type="entry name" value="ABC_transporter-like_CS"/>
</dbReference>
<keyword evidence="4" id="KW-0677">Repeat</keyword>
<evidence type="ECO:0000256" key="13">
    <source>
        <dbReference type="ARBA" id="ARBA00023204"/>
    </source>
</evidence>
<dbReference type="SUPFAM" id="SSF52540">
    <property type="entry name" value="P-loop containing nucleoside triphosphate hydrolases"/>
    <property type="match status" value="2"/>
</dbReference>
<dbReference type="AlphaFoldDB" id="A0A940DM86"/>
<dbReference type="GO" id="GO:0004518">
    <property type="term" value="F:nuclease activity"/>
    <property type="evidence" value="ECO:0007669"/>
    <property type="project" value="UniProtKB-KW"/>
</dbReference>
<evidence type="ECO:0000313" key="18">
    <source>
        <dbReference type="EMBL" id="MBO8453379.1"/>
    </source>
</evidence>
<dbReference type="GO" id="GO:0016887">
    <property type="term" value="F:ATP hydrolysis activity"/>
    <property type="evidence" value="ECO:0007669"/>
    <property type="project" value="InterPro"/>
</dbReference>
<keyword evidence="13" id="KW-0234">DNA repair</keyword>
<proteinExistence type="inferred from homology"/>
<keyword evidence="2" id="KW-0963">Cytoplasm</keyword>
<dbReference type="GO" id="GO:0008270">
    <property type="term" value="F:zinc ion binding"/>
    <property type="evidence" value="ECO:0007669"/>
    <property type="project" value="UniProtKB-KW"/>
</dbReference>
<dbReference type="InterPro" id="IPR027417">
    <property type="entry name" value="P-loop_NTPase"/>
</dbReference>
<dbReference type="Gene3D" id="3.30.190.20">
    <property type="match status" value="1"/>
</dbReference>
<evidence type="ECO:0000259" key="17">
    <source>
        <dbReference type="Pfam" id="PF17755"/>
    </source>
</evidence>
<dbReference type="GO" id="GO:0009380">
    <property type="term" value="C:excinuclease repair complex"/>
    <property type="evidence" value="ECO:0007669"/>
    <property type="project" value="InterPro"/>
</dbReference>
<accession>A0A940DM86</accession>
<keyword evidence="12" id="KW-0238">DNA-binding</keyword>
<dbReference type="GO" id="GO:0006289">
    <property type="term" value="P:nucleotide-excision repair"/>
    <property type="evidence" value="ECO:0007669"/>
    <property type="project" value="InterPro"/>
</dbReference>
<dbReference type="PROSITE" id="PS00211">
    <property type="entry name" value="ABC_TRANSPORTER_1"/>
    <property type="match status" value="1"/>
</dbReference>
<reference evidence="18" key="2">
    <citation type="journal article" date="2021" name="PeerJ">
        <title>Extensive microbial diversity within the chicken gut microbiome revealed by metagenomics and culture.</title>
        <authorList>
            <person name="Gilroy R."/>
            <person name="Ravi A."/>
            <person name="Getino M."/>
            <person name="Pursley I."/>
            <person name="Horton D.L."/>
            <person name="Alikhan N.F."/>
            <person name="Baker D."/>
            <person name="Gharbi K."/>
            <person name="Hall N."/>
            <person name="Watson M."/>
            <person name="Adriaenssens E.M."/>
            <person name="Foster-Nyarko E."/>
            <person name="Jarju S."/>
            <person name="Secka A."/>
            <person name="Antonio M."/>
            <person name="Oren A."/>
            <person name="Chaudhuri R.R."/>
            <person name="La Ragione R."/>
            <person name="Hildebrand F."/>
            <person name="Pallen M.J."/>
        </authorList>
    </citation>
    <scope>NUCLEOTIDE SEQUENCE</scope>
    <source>
        <strain evidence="18">F1-3629</strain>
    </source>
</reference>
<dbReference type="Proteomes" id="UP000771749">
    <property type="component" value="Unassembled WGS sequence"/>
</dbReference>
<comment type="subcellular location">
    <subcellularLocation>
        <location evidence="1">Cytoplasm</location>
    </subcellularLocation>
</comment>
<dbReference type="GO" id="GO:0005524">
    <property type="term" value="F:ATP binding"/>
    <property type="evidence" value="ECO:0007669"/>
    <property type="project" value="UniProtKB-KW"/>
</dbReference>
<dbReference type="Gene3D" id="3.40.50.300">
    <property type="entry name" value="P-loop containing nucleotide triphosphate hydrolases"/>
    <property type="match status" value="3"/>
</dbReference>
<evidence type="ECO:0000256" key="15">
    <source>
        <dbReference type="ARBA" id="ARBA00039316"/>
    </source>
</evidence>
<dbReference type="PANTHER" id="PTHR43152:SF3">
    <property type="entry name" value="UVRABC SYSTEM PROTEIN A"/>
    <property type="match status" value="1"/>
</dbReference>
<organism evidence="18 19">
    <name type="scientific">Candidatus Cryptobacteroides gallistercoris</name>
    <dbReference type="NCBI Taxonomy" id="2840765"/>
    <lineage>
        <taxon>Bacteria</taxon>
        <taxon>Pseudomonadati</taxon>
        <taxon>Bacteroidota</taxon>
        <taxon>Bacteroidia</taxon>
        <taxon>Bacteroidales</taxon>
        <taxon>Candidatus Cryptobacteroides</taxon>
    </lineage>
</organism>
<evidence type="ECO:0000256" key="5">
    <source>
        <dbReference type="ARBA" id="ARBA00022741"/>
    </source>
</evidence>
<dbReference type="NCBIfam" id="TIGR00630">
    <property type="entry name" value="uvra"/>
    <property type="match status" value="1"/>
</dbReference>
<evidence type="ECO:0000256" key="3">
    <source>
        <dbReference type="ARBA" id="ARBA00022723"/>
    </source>
</evidence>
<keyword evidence="6" id="KW-0227">DNA damage</keyword>